<dbReference type="PANTHER" id="PTHR30537:SF26">
    <property type="entry name" value="GLYCINE CLEAVAGE SYSTEM TRANSCRIPTIONAL ACTIVATOR"/>
    <property type="match status" value="1"/>
</dbReference>
<evidence type="ECO:0000256" key="1">
    <source>
        <dbReference type="ARBA" id="ARBA00009437"/>
    </source>
</evidence>
<keyword evidence="7" id="KW-1185">Reference proteome</keyword>
<dbReference type="Gene3D" id="1.10.10.10">
    <property type="entry name" value="Winged helix-like DNA-binding domain superfamily/Winged helix DNA-binding domain"/>
    <property type="match status" value="1"/>
</dbReference>
<evidence type="ECO:0000313" key="7">
    <source>
        <dbReference type="Proteomes" id="UP001589683"/>
    </source>
</evidence>
<comment type="caution">
    <text evidence="6">The sequence shown here is derived from an EMBL/GenBank/DDBJ whole genome shotgun (WGS) entry which is preliminary data.</text>
</comment>
<evidence type="ECO:0000313" key="6">
    <source>
        <dbReference type="EMBL" id="MFB9232054.1"/>
    </source>
</evidence>
<dbReference type="Pfam" id="PF00126">
    <property type="entry name" value="HTH_1"/>
    <property type="match status" value="1"/>
</dbReference>
<evidence type="ECO:0000256" key="3">
    <source>
        <dbReference type="ARBA" id="ARBA00023125"/>
    </source>
</evidence>
<keyword evidence="3" id="KW-0238">DNA-binding</keyword>
<accession>A0ABV5JF24</accession>
<dbReference type="RefSeq" id="WP_213890070.1">
    <property type="nucleotide sequence ID" value="NZ_JAGFNU010000008.1"/>
</dbReference>
<evidence type="ECO:0000256" key="4">
    <source>
        <dbReference type="ARBA" id="ARBA00023163"/>
    </source>
</evidence>
<dbReference type="SUPFAM" id="SSF46785">
    <property type="entry name" value="Winged helix' DNA-binding domain"/>
    <property type="match status" value="1"/>
</dbReference>
<dbReference type="PROSITE" id="PS50931">
    <property type="entry name" value="HTH_LYSR"/>
    <property type="match status" value="1"/>
</dbReference>
<protein>
    <submittedName>
        <fullName evidence="6">LysR family transcriptional regulator</fullName>
    </submittedName>
</protein>
<dbReference type="PANTHER" id="PTHR30537">
    <property type="entry name" value="HTH-TYPE TRANSCRIPTIONAL REGULATOR"/>
    <property type="match status" value="1"/>
</dbReference>
<sequence length="294" mass="32582">MASLPNLVWLRAFECAARRHSFTAAAEELGLTQAAVSHQVRSLEKTFGVALFIRRSRTLELTEIGHAYYPSIAQALSDIAYSTRGLLGPSEAKTVTLRAPISTSVLWIAPRLGALRHANPNINIRLISAIWADSATEEDIDIDIRLGPRSWFGASAQLLSEEVMIPVCAPEDCASIKTIPDLLARELIHIHGYQDHWLRFFQMQGLETQALRQGLFVDTSLAAIELIMAGSGVAMIMKRYARDHLMAGRLAQPLDIEIPMAQGHFLMPSKDDAALSPETSQLRDWTIRLFTQTP</sequence>
<dbReference type="InterPro" id="IPR036390">
    <property type="entry name" value="WH_DNA-bd_sf"/>
</dbReference>
<dbReference type="Proteomes" id="UP001589683">
    <property type="component" value="Unassembled WGS sequence"/>
</dbReference>
<dbReference type="EMBL" id="JBHMEA010000038">
    <property type="protein sequence ID" value="MFB9232054.1"/>
    <property type="molecule type" value="Genomic_DNA"/>
</dbReference>
<comment type="similarity">
    <text evidence="1">Belongs to the LysR transcriptional regulatory family.</text>
</comment>
<organism evidence="6 7">
    <name type="scientific">Pseudohalocynthiibacter aestuariivivens</name>
    <dbReference type="NCBI Taxonomy" id="1591409"/>
    <lineage>
        <taxon>Bacteria</taxon>
        <taxon>Pseudomonadati</taxon>
        <taxon>Pseudomonadota</taxon>
        <taxon>Alphaproteobacteria</taxon>
        <taxon>Rhodobacterales</taxon>
        <taxon>Paracoccaceae</taxon>
        <taxon>Pseudohalocynthiibacter</taxon>
    </lineage>
</organism>
<keyword evidence="2" id="KW-0805">Transcription regulation</keyword>
<dbReference type="InterPro" id="IPR036388">
    <property type="entry name" value="WH-like_DNA-bd_sf"/>
</dbReference>
<dbReference type="InterPro" id="IPR005119">
    <property type="entry name" value="LysR_subst-bd"/>
</dbReference>
<keyword evidence="4" id="KW-0804">Transcription</keyword>
<name>A0ABV5JF24_9RHOB</name>
<dbReference type="InterPro" id="IPR058163">
    <property type="entry name" value="LysR-type_TF_proteobact-type"/>
</dbReference>
<evidence type="ECO:0000256" key="2">
    <source>
        <dbReference type="ARBA" id="ARBA00023015"/>
    </source>
</evidence>
<dbReference type="Pfam" id="PF03466">
    <property type="entry name" value="LysR_substrate"/>
    <property type="match status" value="1"/>
</dbReference>
<gene>
    <name evidence="6" type="ORF">ACFFUT_09700</name>
</gene>
<dbReference type="Gene3D" id="3.40.190.10">
    <property type="entry name" value="Periplasmic binding protein-like II"/>
    <property type="match status" value="2"/>
</dbReference>
<dbReference type="InterPro" id="IPR000847">
    <property type="entry name" value="LysR_HTH_N"/>
</dbReference>
<dbReference type="SUPFAM" id="SSF53850">
    <property type="entry name" value="Periplasmic binding protein-like II"/>
    <property type="match status" value="1"/>
</dbReference>
<reference evidence="6 7" key="1">
    <citation type="submission" date="2024-09" db="EMBL/GenBank/DDBJ databases">
        <authorList>
            <person name="Sun Q."/>
            <person name="Mori K."/>
        </authorList>
    </citation>
    <scope>NUCLEOTIDE SEQUENCE [LARGE SCALE GENOMIC DNA]</scope>
    <source>
        <strain evidence="6 7">CECT 8726</strain>
    </source>
</reference>
<proteinExistence type="inferred from homology"/>
<evidence type="ECO:0000259" key="5">
    <source>
        <dbReference type="PROSITE" id="PS50931"/>
    </source>
</evidence>
<feature type="domain" description="HTH lysR-type" evidence="5">
    <location>
        <begin position="5"/>
        <end position="62"/>
    </location>
</feature>
<dbReference type="PRINTS" id="PR00039">
    <property type="entry name" value="HTHLYSR"/>
</dbReference>